<protein>
    <submittedName>
        <fullName evidence="2">Uncharacterized protein</fullName>
    </submittedName>
</protein>
<sequence length="209" mass="22645">MRRFAAIIVLCILTLTVLAPFNVADRVVGSEPQHPVPAGEFVDGTKVLQEGDIPASNIIAELGRHLCFGIQFATYARTNHGALEITWRQGKDLDQWAIRSVRLKDNEFKYFCPSKGIAAGQKFEIAITGVGIKSGHAPTAWLTADTRLGVAAMNGADQKRSLSLRFASIREVSPQHIMALDGGAYFFGWLVSVLISVAALLAMRPPALS</sequence>
<keyword evidence="1" id="KW-0812">Transmembrane</keyword>
<dbReference type="Proteomes" id="UP001204615">
    <property type="component" value="Unassembled WGS sequence"/>
</dbReference>
<evidence type="ECO:0000256" key="1">
    <source>
        <dbReference type="SAM" id="Phobius"/>
    </source>
</evidence>
<evidence type="ECO:0000313" key="3">
    <source>
        <dbReference type="Proteomes" id="UP001204615"/>
    </source>
</evidence>
<keyword evidence="3" id="KW-1185">Reference proteome</keyword>
<proteinExistence type="predicted"/>
<gene>
    <name evidence="2" type="ORF">NC595_05070</name>
</gene>
<dbReference type="EMBL" id="JAMZEK010000001">
    <property type="protein sequence ID" value="MCP1373427.1"/>
    <property type="molecule type" value="Genomic_DNA"/>
</dbReference>
<keyword evidence="1" id="KW-0472">Membrane</keyword>
<accession>A0ABT1FAY4</accession>
<organism evidence="2 3">
    <name type="scientific">Dyella lutea</name>
    <dbReference type="NCBI Taxonomy" id="2950441"/>
    <lineage>
        <taxon>Bacteria</taxon>
        <taxon>Pseudomonadati</taxon>
        <taxon>Pseudomonadota</taxon>
        <taxon>Gammaproteobacteria</taxon>
        <taxon>Lysobacterales</taxon>
        <taxon>Rhodanobacteraceae</taxon>
        <taxon>Dyella</taxon>
    </lineage>
</organism>
<evidence type="ECO:0000313" key="2">
    <source>
        <dbReference type="EMBL" id="MCP1373427.1"/>
    </source>
</evidence>
<dbReference type="RefSeq" id="WP_253565196.1">
    <property type="nucleotide sequence ID" value="NZ_JAMZEK010000001.1"/>
</dbReference>
<keyword evidence="1" id="KW-1133">Transmembrane helix</keyword>
<comment type="caution">
    <text evidence="2">The sequence shown here is derived from an EMBL/GenBank/DDBJ whole genome shotgun (WGS) entry which is preliminary data.</text>
</comment>
<reference evidence="2 3" key="1">
    <citation type="submission" date="2022-06" db="EMBL/GenBank/DDBJ databases">
        <title>Dyella sp. Sa strain:Sa Genome sequencing.</title>
        <authorList>
            <person name="Park S."/>
        </authorList>
    </citation>
    <scope>NUCLEOTIDE SEQUENCE [LARGE SCALE GENOMIC DNA]</scope>
    <source>
        <strain evidence="2 3">Sa</strain>
    </source>
</reference>
<feature type="transmembrane region" description="Helical" evidence="1">
    <location>
        <begin position="183"/>
        <end position="203"/>
    </location>
</feature>
<name>A0ABT1FAY4_9GAMM</name>